<dbReference type="InterPro" id="IPR011006">
    <property type="entry name" value="CheY-like_superfamily"/>
</dbReference>
<sequence>MAWCGVRRYPLFAWSVEDAVLTLGPARAIKVSRFGGKCVMEGFTCGWCSGFRKEKAWLKEADVNDEIVTKPFHVLVVFGDAPLRRTIKATLRQLGYQGVHAVENGVEALQWLDSGQKVDVIITSLHRTRLDGFELLERIRSQPNTKNLPVVLVAGKATEQLVAQAIETDADGYVLMPFTPADLERRIDELIERRTKPSLYQQLLSSGQATLETAPQESIMWFREAVHENPSNPIGHYWLGQALERAGLMDEAQKAYRTAVELNPLHVKSMDRLREFYRKSGRTDELYDILTRMYRARPDRRDVALELGPLALAKGDVERGIACFEFLVGSVRNRPKALGAVLARFYRFDVLRADVARLAMSVYLEAVEKDAEAAYLLAQILTACDHAAQARDGLVKLLRRSKEFEKPFVIKVHLLLAHIYDKVGIERLAKEHRETARSLQAS</sequence>
<dbReference type="GO" id="GO:0000976">
    <property type="term" value="F:transcription cis-regulatory region binding"/>
    <property type="evidence" value="ECO:0007669"/>
    <property type="project" value="TreeGrafter"/>
</dbReference>
<dbReference type="GO" id="GO:0005829">
    <property type="term" value="C:cytosol"/>
    <property type="evidence" value="ECO:0007669"/>
    <property type="project" value="TreeGrafter"/>
</dbReference>
<keyword evidence="10" id="KW-1185">Reference proteome</keyword>
<feature type="repeat" description="TPR" evidence="7">
    <location>
        <begin position="233"/>
        <end position="266"/>
    </location>
</feature>
<name>A0A3N1UXU3_9BACT</name>
<evidence type="ECO:0000256" key="7">
    <source>
        <dbReference type="PROSITE-ProRule" id="PRU00339"/>
    </source>
</evidence>
<protein>
    <submittedName>
        <fullName evidence="9">Tetratricopeptide repeat protein</fullName>
    </submittedName>
</protein>
<dbReference type="GO" id="GO:0006355">
    <property type="term" value="P:regulation of DNA-templated transcription"/>
    <property type="evidence" value="ECO:0007669"/>
    <property type="project" value="TreeGrafter"/>
</dbReference>
<keyword evidence="2" id="KW-0902">Two-component regulatory system</keyword>
<proteinExistence type="predicted"/>
<dbReference type="EMBL" id="RJVA01000011">
    <property type="protein sequence ID" value="ROQ93357.1"/>
    <property type="molecule type" value="Genomic_DNA"/>
</dbReference>
<dbReference type="Gene3D" id="1.25.40.10">
    <property type="entry name" value="Tetratricopeptide repeat domain"/>
    <property type="match status" value="2"/>
</dbReference>
<dbReference type="PANTHER" id="PTHR48111">
    <property type="entry name" value="REGULATOR OF RPOS"/>
    <property type="match status" value="1"/>
</dbReference>
<feature type="domain" description="Response regulatory" evidence="8">
    <location>
        <begin position="73"/>
        <end position="191"/>
    </location>
</feature>
<evidence type="ECO:0000256" key="5">
    <source>
        <dbReference type="ARBA" id="ARBA00023163"/>
    </source>
</evidence>
<accession>A0A3N1UXU3</accession>
<keyword evidence="5" id="KW-0804">Transcription</keyword>
<dbReference type="SUPFAM" id="SSF48452">
    <property type="entry name" value="TPR-like"/>
    <property type="match status" value="1"/>
</dbReference>
<dbReference type="InterPro" id="IPR001789">
    <property type="entry name" value="Sig_transdc_resp-reg_receiver"/>
</dbReference>
<reference evidence="9 10" key="1">
    <citation type="submission" date="2018-11" db="EMBL/GenBank/DDBJ databases">
        <title>Genomic Encyclopedia of Type Strains, Phase IV (KMG-IV): sequencing the most valuable type-strain genomes for metagenomic binning, comparative biology and taxonomic classification.</title>
        <authorList>
            <person name="Goeker M."/>
        </authorList>
    </citation>
    <scope>NUCLEOTIDE SEQUENCE [LARGE SCALE GENOMIC DNA]</scope>
    <source>
        <strain evidence="9 10">DSM 22027</strain>
    </source>
</reference>
<evidence type="ECO:0000256" key="4">
    <source>
        <dbReference type="ARBA" id="ARBA00023125"/>
    </source>
</evidence>
<keyword evidence="1" id="KW-0597">Phosphoprotein</keyword>
<comment type="caution">
    <text evidence="9">The sequence shown here is derived from an EMBL/GenBank/DDBJ whole genome shotgun (WGS) entry which is preliminary data.</text>
</comment>
<evidence type="ECO:0000256" key="6">
    <source>
        <dbReference type="PROSITE-ProRule" id="PRU00169"/>
    </source>
</evidence>
<dbReference type="PROSITE" id="PS50005">
    <property type="entry name" value="TPR"/>
    <property type="match status" value="1"/>
</dbReference>
<comment type="caution">
    <text evidence="6">Lacks conserved residue(s) required for the propagation of feature annotation.</text>
</comment>
<evidence type="ECO:0000259" key="8">
    <source>
        <dbReference type="PROSITE" id="PS50110"/>
    </source>
</evidence>
<evidence type="ECO:0000313" key="10">
    <source>
        <dbReference type="Proteomes" id="UP000276223"/>
    </source>
</evidence>
<dbReference type="Pfam" id="PF00072">
    <property type="entry name" value="Response_reg"/>
    <property type="match status" value="1"/>
</dbReference>
<evidence type="ECO:0000313" key="9">
    <source>
        <dbReference type="EMBL" id="ROQ93357.1"/>
    </source>
</evidence>
<evidence type="ECO:0000256" key="3">
    <source>
        <dbReference type="ARBA" id="ARBA00023015"/>
    </source>
</evidence>
<gene>
    <name evidence="9" type="ORF">EDC27_1372</name>
</gene>
<keyword evidence="4" id="KW-0238">DNA-binding</keyword>
<dbReference type="Pfam" id="PF13432">
    <property type="entry name" value="TPR_16"/>
    <property type="match status" value="1"/>
</dbReference>
<dbReference type="Proteomes" id="UP000276223">
    <property type="component" value="Unassembled WGS sequence"/>
</dbReference>
<organism evidence="9 10">
    <name type="scientific">Desulfosoma caldarium</name>
    <dbReference type="NCBI Taxonomy" id="610254"/>
    <lineage>
        <taxon>Bacteria</taxon>
        <taxon>Pseudomonadati</taxon>
        <taxon>Thermodesulfobacteriota</taxon>
        <taxon>Syntrophobacteria</taxon>
        <taxon>Syntrophobacterales</taxon>
        <taxon>Syntrophobacteraceae</taxon>
        <taxon>Desulfosoma</taxon>
    </lineage>
</organism>
<dbReference type="AlphaFoldDB" id="A0A3N1UXU3"/>
<dbReference type="SUPFAM" id="SSF52172">
    <property type="entry name" value="CheY-like"/>
    <property type="match status" value="1"/>
</dbReference>
<dbReference type="GO" id="GO:0032993">
    <property type="term" value="C:protein-DNA complex"/>
    <property type="evidence" value="ECO:0007669"/>
    <property type="project" value="TreeGrafter"/>
</dbReference>
<dbReference type="PROSITE" id="PS50110">
    <property type="entry name" value="RESPONSE_REGULATORY"/>
    <property type="match status" value="1"/>
</dbReference>
<dbReference type="InterPro" id="IPR019734">
    <property type="entry name" value="TPR_rpt"/>
</dbReference>
<dbReference type="PANTHER" id="PTHR48111:SF1">
    <property type="entry name" value="TWO-COMPONENT RESPONSE REGULATOR ORR33"/>
    <property type="match status" value="1"/>
</dbReference>
<evidence type="ECO:0000256" key="1">
    <source>
        <dbReference type="ARBA" id="ARBA00022553"/>
    </source>
</evidence>
<dbReference type="InterPro" id="IPR039420">
    <property type="entry name" value="WalR-like"/>
</dbReference>
<dbReference type="SMART" id="SM00448">
    <property type="entry name" value="REC"/>
    <property type="match status" value="1"/>
</dbReference>
<dbReference type="InterPro" id="IPR011990">
    <property type="entry name" value="TPR-like_helical_dom_sf"/>
</dbReference>
<keyword evidence="7" id="KW-0802">TPR repeat</keyword>
<dbReference type="Gene3D" id="3.40.50.2300">
    <property type="match status" value="1"/>
</dbReference>
<dbReference type="GO" id="GO:0000156">
    <property type="term" value="F:phosphorelay response regulator activity"/>
    <property type="evidence" value="ECO:0007669"/>
    <property type="project" value="TreeGrafter"/>
</dbReference>
<keyword evidence="3" id="KW-0805">Transcription regulation</keyword>
<dbReference type="OrthoDB" id="5477257at2"/>
<evidence type="ECO:0000256" key="2">
    <source>
        <dbReference type="ARBA" id="ARBA00023012"/>
    </source>
</evidence>